<dbReference type="PRINTS" id="PR01042">
    <property type="entry name" value="TRNASYNTHASP"/>
</dbReference>
<proteinExistence type="inferred from homology"/>
<dbReference type="Gene3D" id="2.40.50.140">
    <property type="entry name" value="Nucleic acid-binding proteins"/>
    <property type="match status" value="1"/>
</dbReference>
<feature type="binding site" evidence="7">
    <location>
        <position position="228"/>
    </location>
    <ligand>
        <name>L-aspartate</name>
        <dbReference type="ChEBI" id="CHEBI:29991"/>
    </ligand>
</feature>
<dbReference type="Proteomes" id="UP000049979">
    <property type="component" value="Unassembled WGS sequence"/>
</dbReference>
<feature type="domain" description="Aminoacyl-transfer RNA synthetases class-II family profile" evidence="8">
    <location>
        <begin position="149"/>
        <end position="563"/>
    </location>
</feature>
<feature type="binding site" evidence="7">
    <location>
        <position position="490"/>
    </location>
    <ligand>
        <name>ATP</name>
        <dbReference type="ChEBI" id="CHEBI:30616"/>
    </ligand>
</feature>
<dbReference type="InterPro" id="IPR012340">
    <property type="entry name" value="NA-bd_OB-fold"/>
</dbReference>
<dbReference type="NCBIfam" id="NF001750">
    <property type="entry name" value="PRK00476.1"/>
    <property type="match status" value="1"/>
</dbReference>
<comment type="function">
    <text evidence="7">Catalyzes the attachment of L-aspartate to tRNA(Asp) in a two-step reaction: L-aspartate is first activated by ATP to form Asp-AMP and then transferred to the acceptor end of tRNA(Asp).</text>
</comment>
<protein>
    <recommendedName>
        <fullName evidence="7">Aspartate--tRNA ligase</fullName>
        <ecNumber evidence="7">6.1.1.12</ecNumber>
    </recommendedName>
    <alternativeName>
        <fullName evidence="7">Aspartyl-tRNA synthetase</fullName>
        <shortName evidence="7">AspRS</shortName>
    </alternativeName>
</protein>
<dbReference type="GO" id="GO:0140096">
    <property type="term" value="F:catalytic activity, acting on a protein"/>
    <property type="evidence" value="ECO:0007669"/>
    <property type="project" value="UniProtKB-ARBA"/>
</dbReference>
<gene>
    <name evidence="7" type="primary">aspS</name>
    <name evidence="9" type="ORF">M72_02731</name>
</gene>
<dbReference type="Pfam" id="PF00152">
    <property type="entry name" value="tRNA-synt_2"/>
    <property type="match status" value="1"/>
</dbReference>
<dbReference type="EC" id="6.1.1.12" evidence="7"/>
<accession>A0A0M6WCH3</accession>
<name>A0A0M6WCH3_9FIRM</name>
<feature type="region of interest" description="Aspartate" evidence="7">
    <location>
        <begin position="206"/>
        <end position="209"/>
    </location>
</feature>
<dbReference type="Pfam" id="PF02938">
    <property type="entry name" value="GAD"/>
    <property type="match status" value="1"/>
</dbReference>
<dbReference type="InterPro" id="IPR004115">
    <property type="entry name" value="GAD-like_sf"/>
</dbReference>
<dbReference type="PROSITE" id="PS50862">
    <property type="entry name" value="AA_TRNA_LIGASE_II"/>
    <property type="match status" value="1"/>
</dbReference>
<evidence type="ECO:0000256" key="4">
    <source>
        <dbReference type="ARBA" id="ARBA00022840"/>
    </source>
</evidence>
<dbReference type="InterPro" id="IPR002312">
    <property type="entry name" value="Asp/Asn-tRNA-synth_IIb"/>
</dbReference>
<dbReference type="HAMAP" id="MF_00044">
    <property type="entry name" value="Asp_tRNA_synth_type1"/>
    <property type="match status" value="1"/>
</dbReference>
<evidence type="ECO:0000259" key="8">
    <source>
        <dbReference type="PROSITE" id="PS50862"/>
    </source>
</evidence>
<comment type="similarity">
    <text evidence="1 7">Belongs to the class-II aminoacyl-tRNA synthetase family. Type 1 subfamily.</text>
</comment>
<keyword evidence="7" id="KW-0963">Cytoplasm</keyword>
<feature type="binding site" evidence="7">
    <location>
        <position position="237"/>
    </location>
    <ligand>
        <name>ATP</name>
        <dbReference type="ChEBI" id="CHEBI:30616"/>
    </ligand>
</feature>
<dbReference type="Gene3D" id="3.30.1360.30">
    <property type="entry name" value="GAD-like domain"/>
    <property type="match status" value="1"/>
</dbReference>
<dbReference type="GO" id="GO:0005524">
    <property type="term" value="F:ATP binding"/>
    <property type="evidence" value="ECO:0007669"/>
    <property type="project" value="UniProtKB-UniRule"/>
</dbReference>
<dbReference type="SUPFAM" id="SSF55681">
    <property type="entry name" value="Class II aaRS and biotin synthetases"/>
    <property type="match status" value="1"/>
</dbReference>
<dbReference type="Pfam" id="PF01336">
    <property type="entry name" value="tRNA_anti-codon"/>
    <property type="match status" value="1"/>
</dbReference>
<dbReference type="GO" id="GO:0016740">
    <property type="term" value="F:transferase activity"/>
    <property type="evidence" value="ECO:0007669"/>
    <property type="project" value="UniProtKB-ARBA"/>
</dbReference>
<comment type="subunit">
    <text evidence="7">Homodimer.</text>
</comment>
<feature type="binding site" evidence="7">
    <location>
        <position position="456"/>
    </location>
    <ligand>
        <name>L-aspartate</name>
        <dbReference type="ChEBI" id="CHEBI:29991"/>
    </ligand>
</feature>
<evidence type="ECO:0000256" key="1">
    <source>
        <dbReference type="ARBA" id="ARBA00006303"/>
    </source>
</evidence>
<feature type="binding site" evidence="7">
    <location>
        <begin position="228"/>
        <end position="230"/>
    </location>
    <ligand>
        <name>ATP</name>
        <dbReference type="ChEBI" id="CHEBI:30616"/>
    </ligand>
</feature>
<evidence type="ECO:0000256" key="7">
    <source>
        <dbReference type="HAMAP-Rule" id="MF_00044"/>
    </source>
</evidence>
<dbReference type="AlphaFoldDB" id="A0A0M6WCH3"/>
<dbReference type="NCBIfam" id="TIGR00459">
    <property type="entry name" value="aspS_bact"/>
    <property type="match status" value="1"/>
</dbReference>
<evidence type="ECO:0000256" key="2">
    <source>
        <dbReference type="ARBA" id="ARBA00022598"/>
    </source>
</evidence>
<dbReference type="GO" id="GO:0004815">
    <property type="term" value="F:aspartate-tRNA ligase activity"/>
    <property type="evidence" value="ECO:0007669"/>
    <property type="project" value="UniProtKB-UniRule"/>
</dbReference>
<dbReference type="SUPFAM" id="SSF55261">
    <property type="entry name" value="GAD domain-like"/>
    <property type="match status" value="1"/>
</dbReference>
<feature type="binding site" evidence="7">
    <location>
        <begin position="542"/>
        <end position="545"/>
    </location>
    <ligand>
        <name>ATP</name>
        <dbReference type="ChEBI" id="CHEBI:30616"/>
    </ligand>
</feature>
<dbReference type="STRING" id="301302.ERS852420_01548"/>
<dbReference type="InterPro" id="IPR047089">
    <property type="entry name" value="Asp-tRNA-ligase_1_N"/>
</dbReference>
<comment type="caution">
    <text evidence="7">Lacks conserved residue(s) required for the propagation of feature annotation.</text>
</comment>
<dbReference type="InterPro" id="IPR006195">
    <property type="entry name" value="aa-tRNA-synth_II"/>
</dbReference>
<dbReference type="GO" id="GO:0005737">
    <property type="term" value="C:cytoplasm"/>
    <property type="evidence" value="ECO:0007669"/>
    <property type="project" value="UniProtKB-SubCell"/>
</dbReference>
<sequence length="599" mass="67351">MAESMKGLHRSHRCTEVSSANIGEKVTVMGWVQKRRNLGSLIFIDLRDRSGLLQIVFDEESVGAEGFAKAGTLRSEYVVAVEGTVQKRSAAVNENLKTGDIEVIATSLRILSESQTPPFAIEENSQTKEDIRLKYRYLDLRRPDIQKNLMLKSRVLGLMRQFMANEGFLEIETPILCKSTPEGARDYLVPSRVHPGNFYALPQSPQLFKQLLMASGYDRYFQIARCFRDEDLRADRQPEFTQADMELSFVDIDDVIDVNERLLKFVFKEAIGVDVQIPLQRMPWQEAMDRFGSDKPDTRFGMELVDVSETVKGCGFGVFTGALENGGSVRGINVEGQGHMPRKKIDKLVEHAKGCGAKGLAYLCINEDGTYKSSFAKFMTEDELNALVAKMNGKPGDLLLFAADKNKIVWNVLGALRLQLGEELGLIDENKYNFLWVTEFPLLEWSDEENRFMAMHHPFTMPMEEDWDKIDSDPGAVRAKAYDIVLNGTELGGGSVRIHQDDIQEKMFEVLGFTKERAHEQFGFLLDAFSYGVPPHAGLAYGVDRMIMHMVHADSIRDVIAFPKVKDASDLMSEAPGSVDEKQLEELGIAIVKSEDSEE</sequence>
<dbReference type="GO" id="GO:0003676">
    <property type="term" value="F:nucleic acid binding"/>
    <property type="evidence" value="ECO:0007669"/>
    <property type="project" value="InterPro"/>
</dbReference>
<dbReference type="RefSeq" id="WP_022045592.1">
    <property type="nucleotide sequence ID" value="NZ_CP173697.1"/>
</dbReference>
<dbReference type="InterPro" id="IPR004364">
    <property type="entry name" value="Aa-tRNA-synt_II"/>
</dbReference>
<feature type="binding site" evidence="7">
    <location>
        <position position="497"/>
    </location>
    <ligand>
        <name>L-aspartate</name>
        <dbReference type="ChEBI" id="CHEBI:29991"/>
    </ligand>
</feature>
<keyword evidence="5 7" id="KW-0648">Protein biosynthesis</keyword>
<evidence type="ECO:0000313" key="9">
    <source>
        <dbReference type="EMBL" id="CRL33664.1"/>
    </source>
</evidence>
<dbReference type="InterPro" id="IPR047090">
    <property type="entry name" value="AspRS_core"/>
</dbReference>
<dbReference type="InterPro" id="IPR045864">
    <property type="entry name" value="aa-tRNA-synth_II/BPL/LPL"/>
</dbReference>
<keyword evidence="4 7" id="KW-0067">ATP-binding</keyword>
<dbReference type="Gene3D" id="3.30.930.10">
    <property type="entry name" value="Bira Bifunctional Protein, Domain 2"/>
    <property type="match status" value="1"/>
</dbReference>
<feature type="binding site" evidence="7">
    <location>
        <position position="182"/>
    </location>
    <ligand>
        <name>L-aspartate</name>
        <dbReference type="ChEBI" id="CHEBI:29991"/>
    </ligand>
</feature>
<keyword evidence="3 7" id="KW-0547">Nucleotide-binding</keyword>
<dbReference type="SUPFAM" id="SSF50249">
    <property type="entry name" value="Nucleic acid-binding proteins"/>
    <property type="match status" value="1"/>
</dbReference>
<dbReference type="InterPro" id="IPR004365">
    <property type="entry name" value="NA-bd_OB_tRNA"/>
</dbReference>
<dbReference type="InterPro" id="IPR029351">
    <property type="entry name" value="GAD_dom"/>
</dbReference>
<comment type="subcellular location">
    <subcellularLocation>
        <location evidence="7">Cytoplasm</location>
    </subcellularLocation>
</comment>
<evidence type="ECO:0000256" key="6">
    <source>
        <dbReference type="ARBA" id="ARBA00023146"/>
    </source>
</evidence>
<dbReference type="CDD" id="cd00777">
    <property type="entry name" value="AspRS_core"/>
    <property type="match status" value="1"/>
</dbReference>
<keyword evidence="10" id="KW-1185">Reference proteome</keyword>
<reference evidence="10" key="1">
    <citation type="submission" date="2015-05" db="EMBL/GenBank/DDBJ databases">
        <authorList>
            <consortium name="Pathogen Informatics"/>
        </authorList>
    </citation>
    <scope>NUCLEOTIDE SEQUENCE [LARGE SCALE GENOMIC DNA]</scope>
    <source>
        <strain evidence="10">M72</strain>
    </source>
</reference>
<dbReference type="CDD" id="cd04317">
    <property type="entry name" value="EcAspRS_like_N"/>
    <property type="match status" value="1"/>
</dbReference>
<dbReference type="EMBL" id="CVRR01000005">
    <property type="protein sequence ID" value="CRL33664.1"/>
    <property type="molecule type" value="Genomic_DNA"/>
</dbReference>
<comment type="catalytic activity">
    <reaction evidence="7">
        <text>tRNA(Asp) + L-aspartate + ATP = L-aspartyl-tRNA(Asp) + AMP + diphosphate</text>
        <dbReference type="Rhea" id="RHEA:19649"/>
        <dbReference type="Rhea" id="RHEA-COMP:9660"/>
        <dbReference type="Rhea" id="RHEA-COMP:9678"/>
        <dbReference type="ChEBI" id="CHEBI:29991"/>
        <dbReference type="ChEBI" id="CHEBI:30616"/>
        <dbReference type="ChEBI" id="CHEBI:33019"/>
        <dbReference type="ChEBI" id="CHEBI:78442"/>
        <dbReference type="ChEBI" id="CHEBI:78516"/>
        <dbReference type="ChEBI" id="CHEBI:456215"/>
        <dbReference type="EC" id="6.1.1.12"/>
    </reaction>
</comment>
<dbReference type="InterPro" id="IPR004524">
    <property type="entry name" value="Asp-tRNA-ligase_1"/>
</dbReference>
<dbReference type="OrthoDB" id="9802326at2"/>
<organism evidence="9 10">
    <name type="scientific">Roseburia faecis</name>
    <dbReference type="NCBI Taxonomy" id="301302"/>
    <lineage>
        <taxon>Bacteria</taxon>
        <taxon>Bacillati</taxon>
        <taxon>Bacillota</taxon>
        <taxon>Clostridia</taxon>
        <taxon>Lachnospirales</taxon>
        <taxon>Lachnospiraceae</taxon>
        <taxon>Roseburia</taxon>
    </lineage>
</organism>
<keyword evidence="2 7" id="KW-0436">Ligase</keyword>
<evidence type="ECO:0000313" key="10">
    <source>
        <dbReference type="Proteomes" id="UP000049979"/>
    </source>
</evidence>
<dbReference type="GeneID" id="99748097"/>
<dbReference type="GO" id="GO:0006422">
    <property type="term" value="P:aspartyl-tRNA aminoacylation"/>
    <property type="evidence" value="ECO:0007669"/>
    <property type="project" value="UniProtKB-UniRule"/>
</dbReference>
<keyword evidence="6 7" id="KW-0030">Aminoacyl-tRNA synthetase</keyword>
<evidence type="ECO:0000256" key="3">
    <source>
        <dbReference type="ARBA" id="ARBA00022741"/>
    </source>
</evidence>
<dbReference type="PANTHER" id="PTHR22594">
    <property type="entry name" value="ASPARTYL/LYSYL-TRNA SYNTHETASE"/>
    <property type="match status" value="1"/>
</dbReference>
<dbReference type="PANTHER" id="PTHR22594:SF5">
    <property type="entry name" value="ASPARTATE--TRNA LIGASE, MITOCHONDRIAL"/>
    <property type="match status" value="1"/>
</dbReference>
<evidence type="ECO:0000256" key="5">
    <source>
        <dbReference type="ARBA" id="ARBA00022917"/>
    </source>
</evidence>